<accession>A0A645EBV7</accession>
<dbReference type="EMBL" id="VSSQ01045275">
    <property type="protein sequence ID" value="MPM99166.1"/>
    <property type="molecule type" value="Genomic_DNA"/>
</dbReference>
<reference evidence="1" key="1">
    <citation type="submission" date="2019-08" db="EMBL/GenBank/DDBJ databases">
        <authorList>
            <person name="Kucharzyk K."/>
            <person name="Murdoch R.W."/>
            <person name="Higgins S."/>
            <person name="Loffler F."/>
        </authorList>
    </citation>
    <scope>NUCLEOTIDE SEQUENCE</scope>
</reference>
<name>A0A645EBV7_9ZZZZ</name>
<dbReference type="AlphaFoldDB" id="A0A645EBV7"/>
<sequence length="46" mass="5189">MTSNKKIIILKILTENGLVFKPIQTIIDVRPNEIAGEKKENILKAI</sequence>
<comment type="caution">
    <text evidence="1">The sequence shown here is derived from an EMBL/GenBank/DDBJ whole genome shotgun (WGS) entry which is preliminary data.</text>
</comment>
<proteinExistence type="predicted"/>
<gene>
    <name evidence="1" type="ORF">SDC9_146357</name>
</gene>
<protein>
    <submittedName>
        <fullName evidence="1">Uncharacterized protein</fullName>
    </submittedName>
</protein>
<evidence type="ECO:0000313" key="1">
    <source>
        <dbReference type="EMBL" id="MPM99166.1"/>
    </source>
</evidence>
<organism evidence="1">
    <name type="scientific">bioreactor metagenome</name>
    <dbReference type="NCBI Taxonomy" id="1076179"/>
    <lineage>
        <taxon>unclassified sequences</taxon>
        <taxon>metagenomes</taxon>
        <taxon>ecological metagenomes</taxon>
    </lineage>
</organism>